<accession>A0A847RQH2</accession>
<evidence type="ECO:0000256" key="1">
    <source>
        <dbReference type="SAM" id="MobiDB-lite"/>
    </source>
</evidence>
<keyword evidence="4" id="KW-1185">Reference proteome</keyword>
<comment type="caution">
    <text evidence="3">The sequence shown here is derived from an EMBL/GenBank/DDBJ whole genome shotgun (WGS) entry which is preliminary data.</text>
</comment>
<sequence length="1442" mass="155994">MDITQLIAKLRSDTAASQQIVLNTDYLSDKQVSTMQGMVGLPSSRYVTIKQLNTSDIPDANGNSVTITAGQTDLLNQTAMPVKELVFTVTNDTVNIILQLVLPASWTWTDSFPRLTIKPFSLLTTLSDSCFIYSTTPQSAYQVSASGQIPLALGLNFSCLTNVSQIPKLPDILGTSISDNLRLYGAVDLTGNYAYPVMTLWVPLADTISLKSLKLEGLQLKIETTAPSGFIQKIHMGLLATDGHFDLLFQLDSTSSLVITVSCTPHTAYAQTVTSLSQLSDSSIATALINGPSWHFENFVPATLISVFDSISFEAGLSLTFSPDFKVREVKFMVYTKQGVTMPLGLFTLSNFQLNFRLISPDTTPAAYVHMSMAAKIPLKTFTSDFIGTIDISTSDNTNTNGQWQIDSITASYPDIISFNDLINELEPGITISDDLLELTFDDFSLNIDPAGDDYSCVCYGELDINLFDVQVHTKFALVITHSNNITSYNLSAHINVGESLLNVDITLGSSNIVFTGTAQDIPLTDLLVSIFSDINIDLTVLPEILLSEINITYNNPVGKLSIDGALNYNGITGVFHLVGEKIEDKWQFIAMAGFDLNPTFDVGTHIPLVGSELTGDFILKKGYLIITSQSPQNIPPQDLPSDLPSSPPAGISFYFDITLIGTDIPITLPVLAYSPDFKAVMSRFNFSVEDADSSSGNTAYTINIGKNLGPLYIDSIALTFKDQVIYGIINGSMTVGPFNAALGGLGIGTSLSAFTPSFSLDGLSFDFTSASFTIDGALIRIPDSQLAQDVSLQFDGALIIKIQQFGLAALGSYAQMTDGTASFFIFLNADFPPGGPPFFMISGLMGGLGYNRTLTLPAFNQVQSFPLLTVDAPQTDSQKDIALNTLEILEGQKAGKDGTTKQWVSPRSGDYWAAVGIVFNSFEIINGELLLTAELGRDMQFSLLGLSWLTLPQKAIDNERLVFIELQMSAVLQPQEGFLGIAASLTSNSFVLTKDCHITGGFAFYLWYGDNPNAGQFVVTAGGYHPAFKVPSYYPEVARLGFNWQVSSDVSIKGGAYFAFTPSCAMAGGRLQAQYQSGALSAWFDAGANFLVTWHPLTFVANIWVEIGVSLTIHVWFIHKTLSASIGASLDMWGPPIGGLVRIHVVFVTFQIRFGSDSAADANQQPLDWTEFKQLLPAPQDRYTIIANKGLSKILEKDATGQIIHNGDTTNNPPTTKVWFVRAGRLQFTTKSCIPATSLTYGNDGQQRVEGASSINIRPMNITSATAEHNVTITKDTANGAVQVDIDGWTFTANRANVAATLWGPPIIDNGQFVQAPVTPSADTLGQQLTGYTVTGPVSTPGSTFGIVEMRLLLMDYISQKDNPQNPLSKAHTYSDDYTPQTSGSTLTDISTIGTTLAAARNTLYAELQQDQLYSGSNDNMLQMGATVNSLFIDIPMEQTN</sequence>
<dbReference type="RefSeq" id="WP_168873881.1">
    <property type="nucleotide sequence ID" value="NZ_JABAIA010000003.1"/>
</dbReference>
<organism evidence="3 4">
    <name type="scientific">Chitinophaga varians</name>
    <dbReference type="NCBI Taxonomy" id="2202339"/>
    <lineage>
        <taxon>Bacteria</taxon>
        <taxon>Pseudomonadati</taxon>
        <taxon>Bacteroidota</taxon>
        <taxon>Chitinophagia</taxon>
        <taxon>Chitinophagales</taxon>
        <taxon>Chitinophagaceae</taxon>
        <taxon>Chitinophaga</taxon>
    </lineage>
</organism>
<protein>
    <recommendedName>
        <fullName evidence="2">DUF6603 domain-containing protein</fullName>
    </recommendedName>
</protein>
<gene>
    <name evidence="3" type="ORF">HGH92_26785</name>
</gene>
<dbReference type="Pfam" id="PF20248">
    <property type="entry name" value="DUF6603"/>
    <property type="match status" value="1"/>
</dbReference>
<feature type="domain" description="DUF6603" evidence="2">
    <location>
        <begin position="705"/>
        <end position="1232"/>
    </location>
</feature>
<evidence type="ECO:0000313" key="4">
    <source>
        <dbReference type="Proteomes" id="UP000570474"/>
    </source>
</evidence>
<dbReference type="InterPro" id="IPR046538">
    <property type="entry name" value="DUF6603"/>
</dbReference>
<proteinExistence type="predicted"/>
<feature type="region of interest" description="Disordered" evidence="1">
    <location>
        <begin position="1365"/>
        <end position="1387"/>
    </location>
</feature>
<name>A0A847RQH2_9BACT</name>
<feature type="compositionally biased region" description="Polar residues" evidence="1">
    <location>
        <begin position="1377"/>
        <end position="1387"/>
    </location>
</feature>
<evidence type="ECO:0000259" key="2">
    <source>
        <dbReference type="Pfam" id="PF20248"/>
    </source>
</evidence>
<dbReference type="Proteomes" id="UP000570474">
    <property type="component" value="Unassembled WGS sequence"/>
</dbReference>
<dbReference type="EMBL" id="JABAIA010000003">
    <property type="protein sequence ID" value="NLR67940.1"/>
    <property type="molecule type" value="Genomic_DNA"/>
</dbReference>
<evidence type="ECO:0000313" key="3">
    <source>
        <dbReference type="EMBL" id="NLR67940.1"/>
    </source>
</evidence>
<reference evidence="3 4" key="1">
    <citation type="submission" date="2020-04" db="EMBL/GenBank/DDBJ databases">
        <authorList>
            <person name="Yin C."/>
        </authorList>
    </citation>
    <scope>NUCLEOTIDE SEQUENCE [LARGE SCALE GENOMIC DNA]</scope>
    <source>
        <strain evidence="3 4">Ae27</strain>
    </source>
</reference>